<proteinExistence type="predicted"/>
<dbReference type="RefSeq" id="WP_345335070.1">
    <property type="nucleotide sequence ID" value="NZ_BAABJZ010000047.1"/>
</dbReference>
<sequence>MSNVFQFPNSNELNQIELRKALVQGLIEKGLDSHRVEQAVESVMPLLDESKDVITSGFKVETKSSLSAVEHEQLTESLKEGFIGYQGEVSNHCLKLIILLALERAKR</sequence>
<protein>
    <submittedName>
        <fullName evidence="1">Uncharacterized protein</fullName>
    </submittedName>
</protein>
<gene>
    <name evidence="1" type="ORF">GCM10023333_18340</name>
</gene>
<dbReference type="EMBL" id="BAABJZ010000047">
    <property type="protein sequence ID" value="GAA4884976.1"/>
    <property type="molecule type" value="Genomic_DNA"/>
</dbReference>
<evidence type="ECO:0000313" key="1">
    <source>
        <dbReference type="EMBL" id="GAA4884976.1"/>
    </source>
</evidence>
<accession>A0ABP9F010</accession>
<name>A0ABP9F010_9GAMM</name>
<evidence type="ECO:0000313" key="2">
    <source>
        <dbReference type="Proteomes" id="UP001499988"/>
    </source>
</evidence>
<keyword evidence="2" id="KW-1185">Reference proteome</keyword>
<reference evidence="2" key="1">
    <citation type="journal article" date="2019" name="Int. J. Syst. Evol. Microbiol.">
        <title>The Global Catalogue of Microorganisms (GCM) 10K type strain sequencing project: providing services to taxonomists for standard genome sequencing and annotation.</title>
        <authorList>
            <consortium name="The Broad Institute Genomics Platform"/>
            <consortium name="The Broad Institute Genome Sequencing Center for Infectious Disease"/>
            <person name="Wu L."/>
            <person name="Ma J."/>
        </authorList>
    </citation>
    <scope>NUCLEOTIDE SEQUENCE [LARGE SCALE GENOMIC DNA]</scope>
    <source>
        <strain evidence="2">JCM 18401</strain>
    </source>
</reference>
<comment type="caution">
    <text evidence="1">The sequence shown here is derived from an EMBL/GenBank/DDBJ whole genome shotgun (WGS) entry which is preliminary data.</text>
</comment>
<organism evidence="1 2">
    <name type="scientific">Ferrimonas pelagia</name>
    <dbReference type="NCBI Taxonomy" id="1177826"/>
    <lineage>
        <taxon>Bacteria</taxon>
        <taxon>Pseudomonadati</taxon>
        <taxon>Pseudomonadota</taxon>
        <taxon>Gammaproteobacteria</taxon>
        <taxon>Alteromonadales</taxon>
        <taxon>Ferrimonadaceae</taxon>
        <taxon>Ferrimonas</taxon>
    </lineage>
</organism>
<dbReference type="Proteomes" id="UP001499988">
    <property type="component" value="Unassembled WGS sequence"/>
</dbReference>